<name>A0A7S1MIK0_NEODS</name>
<proteinExistence type="predicted"/>
<protein>
    <submittedName>
        <fullName evidence="2">Uncharacterized protein</fullName>
    </submittedName>
</protein>
<feature type="compositionally biased region" description="Polar residues" evidence="1">
    <location>
        <begin position="1"/>
        <end position="19"/>
    </location>
</feature>
<sequence>MGCNSSTEAMPPEVSQQRASELVGPVFAARPACDGLTTNPLLPTSSPASYTAPAVADGIVPTSDDRRYAVNVKRRRKCPARRPSAVVEGRGAQPEVGFATAQLLADVRGVPFSVASTHVQAKPPLFRWIVRGPGSPAGDSVDSKSSMADS</sequence>
<accession>A0A7S1MIK0</accession>
<feature type="region of interest" description="Disordered" evidence="1">
    <location>
        <begin position="1"/>
        <end position="20"/>
    </location>
</feature>
<gene>
    <name evidence="2" type="ORF">NDES1114_LOCUS23251</name>
</gene>
<evidence type="ECO:0000256" key="1">
    <source>
        <dbReference type="SAM" id="MobiDB-lite"/>
    </source>
</evidence>
<dbReference type="AlphaFoldDB" id="A0A7S1MIK0"/>
<feature type="region of interest" description="Disordered" evidence="1">
    <location>
        <begin position="131"/>
        <end position="150"/>
    </location>
</feature>
<reference evidence="2" key="1">
    <citation type="submission" date="2021-01" db="EMBL/GenBank/DDBJ databases">
        <authorList>
            <person name="Corre E."/>
            <person name="Pelletier E."/>
            <person name="Niang G."/>
            <person name="Scheremetjew M."/>
            <person name="Finn R."/>
            <person name="Kale V."/>
            <person name="Holt S."/>
            <person name="Cochrane G."/>
            <person name="Meng A."/>
            <person name="Brown T."/>
            <person name="Cohen L."/>
        </authorList>
    </citation>
    <scope>NUCLEOTIDE SEQUENCE</scope>
    <source>
        <strain evidence="2">CCAP 1951/1</strain>
    </source>
</reference>
<organism evidence="2">
    <name type="scientific">Neobodo designis</name>
    <name type="common">Flagellated protozoan</name>
    <name type="synonym">Bodo designis</name>
    <dbReference type="NCBI Taxonomy" id="312471"/>
    <lineage>
        <taxon>Eukaryota</taxon>
        <taxon>Discoba</taxon>
        <taxon>Euglenozoa</taxon>
        <taxon>Kinetoplastea</taxon>
        <taxon>Metakinetoplastina</taxon>
        <taxon>Neobodonida</taxon>
        <taxon>Neobodo</taxon>
    </lineage>
</organism>
<dbReference type="EMBL" id="HBGF01034700">
    <property type="protein sequence ID" value="CAD9132490.1"/>
    <property type="molecule type" value="Transcribed_RNA"/>
</dbReference>
<evidence type="ECO:0000313" key="2">
    <source>
        <dbReference type="EMBL" id="CAD9132490.1"/>
    </source>
</evidence>